<dbReference type="Gene3D" id="3.40.630.30">
    <property type="match status" value="1"/>
</dbReference>
<dbReference type="GeneID" id="29451607"/>
<dbReference type="GO" id="GO:0016740">
    <property type="term" value="F:transferase activity"/>
    <property type="evidence" value="ECO:0007669"/>
    <property type="project" value="UniProtKB-KW"/>
</dbReference>
<dbReference type="RefSeq" id="WP_004299116.1">
    <property type="nucleotide sequence ID" value="NZ_BAABYJ010000002.1"/>
</dbReference>
<dbReference type="Proteomes" id="UP000460135">
    <property type="component" value="Unassembled WGS sequence"/>
</dbReference>
<keyword evidence="4" id="KW-0808">Transferase</keyword>
<dbReference type="EMBL" id="VWLX01000036">
    <property type="protein sequence ID" value="KAA3797251.1"/>
    <property type="molecule type" value="Genomic_DNA"/>
</dbReference>
<evidence type="ECO:0000313" key="5">
    <source>
        <dbReference type="Proteomes" id="UP000266492"/>
    </source>
</evidence>
<gene>
    <name evidence="4" type="ORF">DWX70_26390</name>
    <name evidence="3" type="ORF">DYI28_13790</name>
    <name evidence="1" type="ORF">F3F51_28220</name>
    <name evidence="2" type="ORF">PO240_26785</name>
</gene>
<reference evidence="3" key="5">
    <citation type="submission" date="2019-07" db="EMBL/GenBank/DDBJ databases">
        <authorList>
            <person name="Ross B.D."/>
            <person name="Verster A.J."/>
            <person name="Radey M.C."/>
            <person name="Schmidtke D.T."/>
            <person name="Pope C.E."/>
            <person name="Hoffman L.R."/>
            <person name="Hajjar A."/>
            <person name="Peterson S.B."/>
            <person name="Borenstein E."/>
            <person name="Mougous J.D."/>
        </authorList>
    </citation>
    <scope>NUCLEOTIDE SEQUENCE</scope>
    <source>
        <strain evidence="3">3725 D1 iv</strain>
    </source>
</reference>
<dbReference type="Proteomes" id="UP000266492">
    <property type="component" value="Unassembled WGS sequence"/>
</dbReference>
<reference evidence="1 7" key="4">
    <citation type="journal article" date="2019" name="Nat. Med.">
        <title>A library of human gut bacterial isolates paired with longitudinal multiomics data enables mechanistic microbiome research.</title>
        <authorList>
            <person name="Poyet M."/>
            <person name="Groussin M."/>
            <person name="Gibbons S.M."/>
            <person name="Avila-Pacheco J."/>
            <person name="Jiang X."/>
            <person name="Kearney S.M."/>
            <person name="Perrotta A.R."/>
            <person name="Berdy B."/>
            <person name="Zhao S."/>
            <person name="Lieberman T.D."/>
            <person name="Swanson P.K."/>
            <person name="Smith M."/>
            <person name="Roesemann S."/>
            <person name="Alexander J.E."/>
            <person name="Rich S.A."/>
            <person name="Livny J."/>
            <person name="Vlamakis H."/>
            <person name="Clish C."/>
            <person name="Bullock K."/>
            <person name="Deik A."/>
            <person name="Scott J."/>
            <person name="Pierce K.A."/>
            <person name="Xavier R.J."/>
            <person name="Alm E.J."/>
        </authorList>
    </citation>
    <scope>NUCLEOTIDE SEQUENCE [LARGE SCALE GENOMIC DNA]</scope>
    <source>
        <strain evidence="1 7">BIOML-A183</strain>
    </source>
</reference>
<evidence type="ECO:0000313" key="4">
    <source>
        <dbReference type="EMBL" id="RGS78082.1"/>
    </source>
</evidence>
<dbReference type="EMBL" id="QRVZ01000046">
    <property type="protein sequence ID" value="RGS78082.1"/>
    <property type="molecule type" value="Genomic_DNA"/>
</dbReference>
<reference evidence="3" key="2">
    <citation type="journal article" date="2018" name="Nature">
        <title>Human gut bacteria contain acquired interbacterial defence systems.</title>
        <authorList>
            <person name="Ross B.D."/>
            <person name="Verster A.J."/>
            <person name="Radey M.C."/>
            <person name="Schmidtke D.T."/>
            <person name="Pope C.E."/>
            <person name="Hoffman L.R."/>
            <person name="Hajjar A."/>
            <person name="Peterson S.B."/>
            <person name="Borenstein E."/>
            <person name="Mougous J."/>
        </authorList>
    </citation>
    <scope>NUCLEOTIDE SEQUENCE</scope>
    <source>
        <strain evidence="3">3725 D1 iv</strain>
    </source>
</reference>
<dbReference type="EMBL" id="JAQNWR010000037">
    <property type="protein sequence ID" value="MDC2411482.1"/>
    <property type="molecule type" value="Genomic_DNA"/>
</dbReference>
<dbReference type="Proteomes" id="UP001214017">
    <property type="component" value="Unassembled WGS sequence"/>
</dbReference>
<sequence>MMEIRPTEIKDLPLVMEIYDYARAFMRATGNTTQWIDGYPSEALICQEIEDGHSFVCTGEQGEILGTFCFILGEDPTYQQIYEGAWLNDEPYGVIHRLATNGKQKGVSEACLDWCFERWPNVRVDTHRDNKVMQHILTKYGFQRCGIIYVKNGTERIAYQMKRLHGGVEESDRTEV</sequence>
<evidence type="ECO:0000313" key="3">
    <source>
        <dbReference type="EMBL" id="QDM09708.1"/>
    </source>
</evidence>
<dbReference type="InterPro" id="IPR016181">
    <property type="entry name" value="Acyl_CoA_acyltransferase"/>
</dbReference>
<proteinExistence type="predicted"/>
<evidence type="ECO:0000313" key="7">
    <source>
        <dbReference type="Proteomes" id="UP000460135"/>
    </source>
</evidence>
<reference evidence="6" key="1">
    <citation type="journal article" date="2018" name="J. Anim. Genet.">
        <title>Acquired interbacterial defense systems protect against interspecies antagonism in the human gut microbiome.</title>
        <authorList>
            <person name="Ross B.D."/>
            <person name="Verster A.J."/>
            <person name="Radey M.C."/>
            <person name="Schmidtke D.T."/>
            <person name="Pope C.E."/>
            <person name="Hoffman L.R."/>
            <person name="Hajjar A."/>
            <person name="Peterson S.B."/>
            <person name="Borenstein E."/>
            <person name="Mougous J."/>
        </authorList>
    </citation>
    <scope>NUCLEOTIDE SEQUENCE [LARGE SCALE GENOMIC DNA]</scope>
    <source>
        <strain evidence="6">3725 D1 iv</strain>
    </source>
</reference>
<dbReference type="AlphaFoldDB" id="A0A395VRJ0"/>
<dbReference type="SUPFAM" id="SSF55729">
    <property type="entry name" value="Acyl-CoA N-acyltransferases (Nat)"/>
    <property type="match status" value="1"/>
</dbReference>
<name>A0A395VRJ0_BACOV</name>
<evidence type="ECO:0000313" key="6">
    <source>
        <dbReference type="Proteomes" id="UP000318823"/>
    </source>
</evidence>
<reference evidence="4 5" key="3">
    <citation type="submission" date="2018-08" db="EMBL/GenBank/DDBJ databases">
        <title>A genome reference for cultivated species of the human gut microbiota.</title>
        <authorList>
            <person name="Zou Y."/>
            <person name="Xue W."/>
            <person name="Luo G."/>
        </authorList>
    </citation>
    <scope>NUCLEOTIDE SEQUENCE [LARGE SCALE GENOMIC DNA]</scope>
    <source>
        <strain evidence="4 5">AF20-9LB</strain>
    </source>
</reference>
<dbReference type="Proteomes" id="UP000318823">
    <property type="component" value="Chromosome"/>
</dbReference>
<evidence type="ECO:0000313" key="1">
    <source>
        <dbReference type="EMBL" id="KAA3797251.1"/>
    </source>
</evidence>
<protein>
    <submittedName>
        <fullName evidence="1 4">N-acetyltransferase</fullName>
    </submittedName>
</protein>
<organism evidence="4 5">
    <name type="scientific">Bacteroides ovatus</name>
    <dbReference type="NCBI Taxonomy" id="28116"/>
    <lineage>
        <taxon>Bacteria</taxon>
        <taxon>Pseudomonadati</taxon>
        <taxon>Bacteroidota</taxon>
        <taxon>Bacteroidia</taxon>
        <taxon>Bacteroidales</taxon>
        <taxon>Bacteroidaceae</taxon>
        <taxon>Bacteroides</taxon>
    </lineage>
</organism>
<accession>A0A395VRJ0</accession>
<dbReference type="EMBL" id="CP041395">
    <property type="protein sequence ID" value="QDM09708.1"/>
    <property type="molecule type" value="Genomic_DNA"/>
</dbReference>
<reference evidence="2" key="6">
    <citation type="submission" date="2022-10" db="EMBL/GenBank/DDBJ databases">
        <title>Human gut microbiome strain richness.</title>
        <authorList>
            <person name="Chen-Liaw A."/>
        </authorList>
    </citation>
    <scope>NUCLEOTIDE SEQUENCE</scope>
    <source>
        <strain evidence="2">F7_m1001271B151109d0_201107</strain>
    </source>
</reference>
<evidence type="ECO:0000313" key="2">
    <source>
        <dbReference type="EMBL" id="MDC2411482.1"/>
    </source>
</evidence>